<gene>
    <name evidence="2" type="ORF">GCM10017591_06320</name>
</gene>
<feature type="transmembrane region" description="Helical" evidence="1">
    <location>
        <begin position="12"/>
        <end position="36"/>
    </location>
</feature>
<evidence type="ECO:0000256" key="1">
    <source>
        <dbReference type="SAM" id="Phobius"/>
    </source>
</evidence>
<evidence type="ECO:0000313" key="3">
    <source>
        <dbReference type="Proteomes" id="UP001142291"/>
    </source>
</evidence>
<dbReference type="AlphaFoldDB" id="A0A9W6HKT2"/>
<dbReference type="Proteomes" id="UP001142291">
    <property type="component" value="Unassembled WGS sequence"/>
</dbReference>
<evidence type="ECO:0000313" key="2">
    <source>
        <dbReference type="EMBL" id="GLJ94571.1"/>
    </source>
</evidence>
<keyword evidence="1" id="KW-0812">Transmembrane</keyword>
<feature type="transmembrane region" description="Helical" evidence="1">
    <location>
        <begin position="56"/>
        <end position="79"/>
    </location>
</feature>
<accession>A0A9W6HKT2</accession>
<proteinExistence type="predicted"/>
<dbReference type="EMBL" id="BSER01000002">
    <property type="protein sequence ID" value="GLJ94571.1"/>
    <property type="molecule type" value="Genomic_DNA"/>
</dbReference>
<keyword evidence="3" id="KW-1185">Reference proteome</keyword>
<keyword evidence="1" id="KW-1133">Transmembrane helix</keyword>
<reference evidence="2" key="2">
    <citation type="submission" date="2023-01" db="EMBL/GenBank/DDBJ databases">
        <authorList>
            <person name="Sun Q."/>
            <person name="Evtushenko L."/>
        </authorList>
    </citation>
    <scope>NUCLEOTIDE SEQUENCE</scope>
    <source>
        <strain evidence="2">VKM Ac-1940</strain>
    </source>
</reference>
<name>A0A9W6HKT2_9MICO</name>
<sequence length="95" mass="9777">MDIHWADILLAAVRVLIVGALFGAGLPALFALGLRLQATGAGETDAEGAATARRPAATATAYVLFGVVIVAVLLGVLFITRHSLNHYFGISVFGG</sequence>
<keyword evidence="1" id="KW-0472">Membrane</keyword>
<comment type="caution">
    <text evidence="2">The sequence shown here is derived from an EMBL/GenBank/DDBJ whole genome shotgun (WGS) entry which is preliminary data.</text>
</comment>
<reference evidence="2" key="1">
    <citation type="journal article" date="2014" name="Int. J. Syst. Evol. Microbiol.">
        <title>Complete genome sequence of Corynebacterium casei LMG S-19264T (=DSM 44701T), isolated from a smear-ripened cheese.</title>
        <authorList>
            <consortium name="US DOE Joint Genome Institute (JGI-PGF)"/>
            <person name="Walter F."/>
            <person name="Albersmeier A."/>
            <person name="Kalinowski J."/>
            <person name="Ruckert C."/>
        </authorList>
    </citation>
    <scope>NUCLEOTIDE SEQUENCE</scope>
    <source>
        <strain evidence="2">VKM Ac-1940</strain>
    </source>
</reference>
<protein>
    <submittedName>
        <fullName evidence="2">Uncharacterized protein</fullName>
    </submittedName>
</protein>
<dbReference type="RefSeq" id="WP_204963050.1">
    <property type="nucleotide sequence ID" value="NZ_BAAAUR010000013.1"/>
</dbReference>
<organism evidence="2 3">
    <name type="scientific">Microbacterium dextranolyticum</name>
    <dbReference type="NCBI Taxonomy" id="36806"/>
    <lineage>
        <taxon>Bacteria</taxon>
        <taxon>Bacillati</taxon>
        <taxon>Actinomycetota</taxon>
        <taxon>Actinomycetes</taxon>
        <taxon>Micrococcales</taxon>
        <taxon>Microbacteriaceae</taxon>
        <taxon>Microbacterium</taxon>
    </lineage>
</organism>